<feature type="compositionally biased region" description="Low complexity" evidence="12">
    <location>
        <begin position="175"/>
        <end position="212"/>
    </location>
</feature>
<dbReference type="InterPro" id="IPR027417">
    <property type="entry name" value="P-loop_NTPase"/>
</dbReference>
<dbReference type="GO" id="GO:0008186">
    <property type="term" value="F:ATP-dependent activity, acting on RNA"/>
    <property type="evidence" value="ECO:0007669"/>
    <property type="project" value="UniProtKB-UniRule"/>
</dbReference>
<feature type="domain" description="Rho RNA-BD" evidence="13">
    <location>
        <begin position="230"/>
        <end position="305"/>
    </location>
</feature>
<dbReference type="NCBIfam" id="TIGR00767">
    <property type="entry name" value="rho"/>
    <property type="match status" value="1"/>
</dbReference>
<dbReference type="NCBIfam" id="NF006886">
    <property type="entry name" value="PRK09376.1"/>
    <property type="match status" value="1"/>
</dbReference>
<dbReference type="Proteomes" id="UP000198345">
    <property type="component" value="Unassembled WGS sequence"/>
</dbReference>
<dbReference type="InterPro" id="IPR011113">
    <property type="entry name" value="Rho_RNA-bd"/>
</dbReference>
<name>A0A226HGE9_9FLAO</name>
<dbReference type="PROSITE" id="PS51856">
    <property type="entry name" value="RHO_RNA_BD"/>
    <property type="match status" value="1"/>
</dbReference>
<dbReference type="EMBL" id="MUGW01000015">
    <property type="protein sequence ID" value="OXA93232.1"/>
    <property type="molecule type" value="Genomic_DNA"/>
</dbReference>
<reference evidence="14 15" key="1">
    <citation type="submission" date="2016-11" db="EMBL/GenBank/DDBJ databases">
        <title>Whole genomes of Flavobacteriaceae.</title>
        <authorList>
            <person name="Stine C."/>
            <person name="Li C."/>
            <person name="Tadesse D."/>
        </authorList>
    </citation>
    <scope>NUCLEOTIDE SEQUENCE [LARGE SCALE GENOMIC DNA]</scope>
    <source>
        <strain evidence="14 15">DSM 18292</strain>
    </source>
</reference>
<dbReference type="CDD" id="cd04459">
    <property type="entry name" value="Rho_CSD"/>
    <property type="match status" value="1"/>
</dbReference>
<evidence type="ECO:0000313" key="15">
    <source>
        <dbReference type="Proteomes" id="UP000198345"/>
    </source>
</evidence>
<dbReference type="InterPro" id="IPR011129">
    <property type="entry name" value="CSD"/>
</dbReference>
<keyword evidence="8 9" id="KW-0804">Transcription</keyword>
<keyword evidence="1 9" id="KW-0806">Transcription termination</keyword>
<dbReference type="GO" id="GO:0004386">
    <property type="term" value="F:helicase activity"/>
    <property type="evidence" value="ECO:0007669"/>
    <property type="project" value="UniProtKB-UniRule"/>
</dbReference>
<sequence>MFDISALKEMKLSELQDIAKLAKTIKFNGVKKETLITQILAHQEASNASAAAPVTEAPADDNKPKRARIVPAKKPAAIKKTAPVLEFDKQEETQENSVEAVVPNEEAPVNEVQEIKSPEKKGPKIVKFNKSAYEKKVALQKEKEASKEAGAEEEADVVNNAPIAEKKEVEEKAEVAGPVKKINPNQNKNQNQNPNQNPNPNQNGNNGNQNPNHKNKKNNFRDSDFEFDGIIESEGVLEMMPDGYGFLRSSDYNYLASPDDIYLSTSQIRLFGLKTGDTVKGVVRPPKEGEKFFPLVRVLKINGHDPQVVRDRVSFEHLTPVFPSERFKLAEKGSSVSTRIIDLFSPIGKGQRGMIVAQPKTGKTMLLKDIANAIAANHPEVYLIVLLIDERPEEVTDMQRSVRGEVIASTFDREPQEHVKIANIVLEKAKRLVECGHDVVILLDSITRLARAYNTVQPASGKVLSGGVDANALQKPKRFFGAARNVENGGSLSIIATALTETGSKMDEVIFEEFKGTGNMELQLDRKIANKRIFPAIDLTSSSTRRDDLLLDEKTLQRMWIMRKYLSDMNPVESMDFVNERFKKTRNNEEFLISMND</sequence>
<comment type="caution">
    <text evidence="14">The sequence shown here is derived from an EMBL/GenBank/DDBJ whole genome shotgun (WGS) entry which is preliminary data.</text>
</comment>
<keyword evidence="7 9" id="KW-0805">Transcription regulation</keyword>
<dbReference type="GO" id="GO:0016787">
    <property type="term" value="F:hydrolase activity"/>
    <property type="evidence" value="ECO:0007669"/>
    <property type="project" value="UniProtKB-KW"/>
</dbReference>
<dbReference type="RefSeq" id="WP_089049152.1">
    <property type="nucleotide sequence ID" value="NZ_FXTV01000021.1"/>
</dbReference>
<feature type="compositionally biased region" description="Low complexity" evidence="12">
    <location>
        <begin position="46"/>
        <end position="57"/>
    </location>
</feature>
<feature type="binding site" evidence="9">
    <location>
        <begin position="348"/>
        <end position="353"/>
    </location>
    <ligand>
        <name>ATP</name>
        <dbReference type="ChEBI" id="CHEBI:30616"/>
    </ligand>
</feature>
<comment type="subunit">
    <text evidence="9">Homohexamer. The homohexamer assembles into an open ring structure.</text>
</comment>
<keyword evidence="15" id="KW-1185">Reference proteome</keyword>
<dbReference type="PANTHER" id="PTHR46425:SF1">
    <property type="entry name" value="TRANSCRIPTION TERMINATION FACTOR RHO"/>
    <property type="match status" value="1"/>
</dbReference>
<protein>
    <recommendedName>
        <fullName evidence="9 10">Transcription termination factor Rho</fullName>
        <ecNumber evidence="9 10">3.6.4.-</ecNumber>
    </recommendedName>
    <alternativeName>
        <fullName evidence="9">ATP-dependent helicase Rho</fullName>
    </alternativeName>
</protein>
<keyword evidence="3 9" id="KW-0378">Hydrolase</keyword>
<dbReference type="SUPFAM" id="SSF52540">
    <property type="entry name" value="P-loop containing nucleoside triphosphate hydrolases"/>
    <property type="match status" value="1"/>
</dbReference>
<dbReference type="AlphaFoldDB" id="A0A226HGE9"/>
<comment type="function">
    <text evidence="9">Facilitates transcription termination by a mechanism that involves Rho binding to the nascent RNA, activation of Rho's RNA-dependent ATPase activity, and release of the mRNA from the DNA template.</text>
</comment>
<dbReference type="InterPro" id="IPR004665">
    <property type="entry name" value="Term_rho"/>
</dbReference>
<dbReference type="InterPro" id="IPR000194">
    <property type="entry name" value="ATPase_F1/V1/A1_a/bsu_nucl-bd"/>
</dbReference>
<comment type="caution">
    <text evidence="9">Lacks conserved residue(s) required for the propagation of feature annotation.</text>
</comment>
<dbReference type="GO" id="GO:0005829">
    <property type="term" value="C:cytosol"/>
    <property type="evidence" value="ECO:0007669"/>
    <property type="project" value="UniProtKB-ARBA"/>
</dbReference>
<evidence type="ECO:0000256" key="7">
    <source>
        <dbReference type="ARBA" id="ARBA00023015"/>
    </source>
</evidence>
<dbReference type="Pfam" id="PF07497">
    <property type="entry name" value="Rho_RNA_bind"/>
    <property type="match status" value="1"/>
</dbReference>
<dbReference type="SMART" id="SM00382">
    <property type="entry name" value="AAA"/>
    <property type="match status" value="1"/>
</dbReference>
<dbReference type="Pfam" id="PF00006">
    <property type="entry name" value="ATP-synt_ab"/>
    <property type="match status" value="1"/>
</dbReference>
<evidence type="ECO:0000256" key="4">
    <source>
        <dbReference type="ARBA" id="ARBA00022806"/>
    </source>
</evidence>
<keyword evidence="2 9" id="KW-0547">Nucleotide-binding</keyword>
<evidence type="ECO:0000256" key="12">
    <source>
        <dbReference type="SAM" id="MobiDB-lite"/>
    </source>
</evidence>
<dbReference type="GO" id="GO:0005524">
    <property type="term" value="F:ATP binding"/>
    <property type="evidence" value="ECO:0007669"/>
    <property type="project" value="UniProtKB-UniRule"/>
</dbReference>
<dbReference type="HAMAP" id="MF_01884">
    <property type="entry name" value="Rho"/>
    <property type="match status" value="1"/>
</dbReference>
<evidence type="ECO:0000256" key="9">
    <source>
        <dbReference type="HAMAP-Rule" id="MF_01884"/>
    </source>
</evidence>
<dbReference type="GO" id="GO:0003723">
    <property type="term" value="F:RNA binding"/>
    <property type="evidence" value="ECO:0007669"/>
    <property type="project" value="UniProtKB-UniRule"/>
</dbReference>
<evidence type="ECO:0000256" key="6">
    <source>
        <dbReference type="ARBA" id="ARBA00022884"/>
    </source>
</evidence>
<dbReference type="PANTHER" id="PTHR46425">
    <property type="entry name" value="TRANSCRIPTION TERMINATION FACTOR RHO"/>
    <property type="match status" value="1"/>
</dbReference>
<dbReference type="Gene3D" id="2.40.50.140">
    <property type="entry name" value="Nucleic acid-binding proteins"/>
    <property type="match status" value="1"/>
</dbReference>
<dbReference type="InterPro" id="IPR041703">
    <property type="entry name" value="Rho_factor_ATP-bd"/>
</dbReference>
<evidence type="ECO:0000256" key="8">
    <source>
        <dbReference type="ARBA" id="ARBA00023163"/>
    </source>
</evidence>
<evidence type="ECO:0000256" key="3">
    <source>
        <dbReference type="ARBA" id="ARBA00022801"/>
    </source>
</evidence>
<comment type="similarity">
    <text evidence="9 11">Belongs to the Rho family.</text>
</comment>
<dbReference type="InterPro" id="IPR012340">
    <property type="entry name" value="NA-bd_OB-fold"/>
</dbReference>
<evidence type="ECO:0000256" key="5">
    <source>
        <dbReference type="ARBA" id="ARBA00022840"/>
    </source>
</evidence>
<keyword evidence="4 9" id="KW-0347">Helicase</keyword>
<evidence type="ECO:0000259" key="13">
    <source>
        <dbReference type="PROSITE" id="PS51856"/>
    </source>
</evidence>
<evidence type="ECO:0000256" key="11">
    <source>
        <dbReference type="PROSITE-ProRule" id="PRU01203"/>
    </source>
</evidence>
<feature type="region of interest" description="Disordered" evidence="12">
    <location>
        <begin position="46"/>
        <end position="73"/>
    </location>
</feature>
<dbReference type="GO" id="GO:0006353">
    <property type="term" value="P:DNA-templated transcription termination"/>
    <property type="evidence" value="ECO:0007669"/>
    <property type="project" value="UniProtKB-UniRule"/>
</dbReference>
<keyword evidence="6 9" id="KW-0694">RNA-binding</keyword>
<feature type="binding site" evidence="9">
    <location>
        <begin position="360"/>
        <end position="365"/>
    </location>
    <ligand>
        <name>ATP</name>
        <dbReference type="ChEBI" id="CHEBI:30616"/>
    </ligand>
</feature>
<dbReference type="SMART" id="SM00357">
    <property type="entry name" value="CSP"/>
    <property type="match status" value="1"/>
</dbReference>
<gene>
    <name evidence="9" type="primary">rho</name>
    <name evidence="14" type="ORF">B0A66_07070</name>
</gene>
<evidence type="ECO:0000256" key="2">
    <source>
        <dbReference type="ARBA" id="ARBA00022741"/>
    </source>
</evidence>
<dbReference type="SUPFAM" id="SSF50249">
    <property type="entry name" value="Nucleic acid-binding proteins"/>
    <property type="match status" value="1"/>
</dbReference>
<dbReference type="CDD" id="cd01128">
    <property type="entry name" value="rho_factor_C"/>
    <property type="match status" value="1"/>
</dbReference>
<evidence type="ECO:0000256" key="10">
    <source>
        <dbReference type="NCBIfam" id="TIGR00767"/>
    </source>
</evidence>
<dbReference type="Gene3D" id="3.40.50.300">
    <property type="entry name" value="P-loop containing nucleotide triphosphate hydrolases"/>
    <property type="match status" value="1"/>
</dbReference>
<feature type="region of interest" description="Disordered" evidence="12">
    <location>
        <begin position="144"/>
        <end position="222"/>
    </location>
</feature>
<dbReference type="InterPro" id="IPR003593">
    <property type="entry name" value="AAA+_ATPase"/>
</dbReference>
<keyword evidence="5 9" id="KW-0067">ATP-binding</keyword>
<accession>A0A226HGE9</accession>
<feature type="compositionally biased region" description="Basic and acidic residues" evidence="12">
    <location>
        <begin position="164"/>
        <end position="174"/>
    </location>
</feature>
<evidence type="ECO:0000256" key="1">
    <source>
        <dbReference type="ARBA" id="ARBA00022472"/>
    </source>
</evidence>
<dbReference type="OrthoDB" id="9805197at2"/>
<dbReference type="EC" id="3.6.4.-" evidence="9 10"/>
<feature type="binding site" evidence="9">
    <location>
        <position position="391"/>
    </location>
    <ligand>
        <name>ATP</name>
        <dbReference type="ChEBI" id="CHEBI:30616"/>
    </ligand>
</feature>
<proteinExistence type="inferred from homology"/>
<organism evidence="14 15">
    <name type="scientific">Flavobacterium hercynium</name>
    <dbReference type="NCBI Taxonomy" id="387094"/>
    <lineage>
        <taxon>Bacteria</taxon>
        <taxon>Pseudomonadati</taxon>
        <taxon>Bacteroidota</taxon>
        <taxon>Flavobacteriia</taxon>
        <taxon>Flavobacteriales</taxon>
        <taxon>Flavobacteriaceae</taxon>
        <taxon>Flavobacterium</taxon>
    </lineage>
</organism>
<evidence type="ECO:0000313" key="14">
    <source>
        <dbReference type="EMBL" id="OXA93232.1"/>
    </source>
</evidence>